<feature type="compositionally biased region" description="Basic and acidic residues" evidence="1">
    <location>
        <begin position="833"/>
        <end position="851"/>
    </location>
</feature>
<sequence>MFCMCFPCVNLRKSPIAAYHASIEPDSDTDEVISPPRVNLRKSPTVLNPTAPSHASIEPDSSDPVNVETYSNKTIRGPPPLIKIGGNRAAVASLSPTVSIPSPNDGSIASLSPLHNKSHNIATRSLYSVASLAPVAAPLSSIHTGPFSATNQLIDTPNSGFGFATVSPCKKSKFSEPAQDHTLSEDDDPFNPLILDIHSEDEDLIDIKPPIQSLLDVNTDNDTCNVFSPVISSINKKKISSINIDNDTCNAFSPLISNVSSLAENRADVLPAVYLEKRAVQPTTLVITNEGYKTVPTNALKKTTIQEYLDTQNEKQNECSSHFKSLKTESEMLFVRSGQVRMKRVQIYLEKLLKFIVDNPKEVMGFQKSYGECFISDMIPSFCPPGGTNQPVEFETANMIKSDLRAFFKNDFDEHAFTYFEASMGFPLEMCIICLEMRRKKKLLFLKFLNHFVVDHVEKFPDDKKCTYYDSIEMTLDKMKRTFRYMRTFGNCLMSFNIQKLIQENKQLALKADEHKNSKVKRGYTKRGTHKKNAPNKCNDQAKVNGSNDKNKLQTTAELTEVNNESAKEVVSQTQASKTIEDKLKIAADRKEKRAQARERFRHEKLKRRGELIKEGRIVKKNSRKRQNPKQEMSEDFNNGSIIVTDTAKSKTKQSKSETESLDNESKTQNESTESNIKENNTEVDKTAELESEKHEVCTATMDKETVSNSEICGTNQSCSLPIKQEVTDEVESASIAVKEECNSPNKHVDNSDDDSDGSECLLKIYEEIDLISVHDSDADTPDELDEETDEFVERTDEEPVNQNQSKSDKEDEVSELDYCEQSQEMEPIRVQSIKDEVVDKILEQKDAERTTRRHRKVRKRKKSKKDDTSESEESDEDSVDSIKKKKRKSNAEKKSNKEVDKRIMDILAAARKEMEEEEEREKEIEQLSIIQIPSKTYENKKKADADDDYSVRIPSKSYEKKPQKAIKTYSKKEPVSNILYSAYVSMIRMITLDKETVSNNETSNTNSNVSRKQEVESIKLFEYFDDEFNEIIFNTEDEICVESKSQDGIDLCTDQYNPVDFITLETEPLLNTEMFGIFPKVSDESCNANLYTSHLVTDVFVKTEIKEEISQSSFERSETSDETATVEKIASEFDELFDPSAKYDSYCQILRVTKRKSVESSPTDSNCENINLSVVKYPEFNNKRRKIETNTENSEISHCQDMDKECDKDEVIELEIKQEIEDSCPVETKKTRTEIKTTNPVSNSKTLHCQGNALLESSKNELIELELIKEEIDEICHVETNQTKLAQEKTPNMVASFRDIECDQFVFNVVQEEFQENVEMSVEDLKIESDPWVSDINKIPEFSNDDNEPIIIDVSEDIDEPLDTNEALINDTDAIRDQVVRSIEDKFKINAIKDEVVPIEDNTVSNQQPASFMKLPVTKESFVRIYKFVTYYSQTHINQYSVGYLMSLFKNNKDNQPSDCVILEVILNEVTKDRRNTNRNLFFRAKLFLEKNFDVQKLCGVKKLGPPKRCRVTQRVKKMLTEINLTEYEYRQMRTCKVALDRLSAEFLEKKNIKMSSESWSSLIDVVSK</sequence>
<feature type="compositionally biased region" description="Basic and acidic residues" evidence="1">
    <location>
        <begin position="655"/>
        <end position="668"/>
    </location>
</feature>
<proteinExistence type="predicted"/>
<dbReference type="EMBL" id="HBUF01670324">
    <property type="protein sequence ID" value="CAG6790366.1"/>
    <property type="molecule type" value="Transcribed_RNA"/>
</dbReference>
<accession>A0A8D9BUA3</accession>
<feature type="compositionally biased region" description="Basic residues" evidence="1">
    <location>
        <begin position="852"/>
        <end position="864"/>
    </location>
</feature>
<reference evidence="2" key="1">
    <citation type="submission" date="2021-05" db="EMBL/GenBank/DDBJ databases">
        <authorList>
            <person name="Alioto T."/>
            <person name="Alioto T."/>
            <person name="Gomez Garrido J."/>
        </authorList>
    </citation>
    <scope>NUCLEOTIDE SEQUENCE</scope>
</reference>
<feature type="compositionally biased region" description="Basic and acidic residues" evidence="1">
    <location>
        <begin position="890"/>
        <end position="903"/>
    </location>
</feature>
<feature type="compositionally biased region" description="Polar residues" evidence="1">
    <location>
        <begin position="536"/>
        <end position="551"/>
    </location>
</feature>
<feature type="compositionally biased region" description="Basic residues" evidence="1">
    <location>
        <begin position="619"/>
        <end position="628"/>
    </location>
</feature>
<feature type="region of interest" description="Disordered" evidence="1">
    <location>
        <begin position="773"/>
        <end position="903"/>
    </location>
</feature>
<evidence type="ECO:0000313" key="2">
    <source>
        <dbReference type="EMBL" id="CAG6790366.1"/>
    </source>
</evidence>
<protein>
    <submittedName>
        <fullName evidence="2">Uncharacterized protein</fullName>
    </submittedName>
</protein>
<organism evidence="2">
    <name type="scientific">Cacopsylla melanoneura</name>
    <dbReference type="NCBI Taxonomy" id="428564"/>
    <lineage>
        <taxon>Eukaryota</taxon>
        <taxon>Metazoa</taxon>
        <taxon>Ecdysozoa</taxon>
        <taxon>Arthropoda</taxon>
        <taxon>Hexapoda</taxon>
        <taxon>Insecta</taxon>
        <taxon>Pterygota</taxon>
        <taxon>Neoptera</taxon>
        <taxon>Paraneoptera</taxon>
        <taxon>Hemiptera</taxon>
        <taxon>Sternorrhyncha</taxon>
        <taxon>Psylloidea</taxon>
        <taxon>Psyllidae</taxon>
        <taxon>Psyllinae</taxon>
        <taxon>Cacopsylla</taxon>
    </lineage>
</organism>
<evidence type="ECO:0000256" key="1">
    <source>
        <dbReference type="SAM" id="MobiDB-lite"/>
    </source>
</evidence>
<feature type="compositionally biased region" description="Basic and acidic residues" evidence="1">
    <location>
        <begin position="609"/>
        <end position="618"/>
    </location>
</feature>
<feature type="compositionally biased region" description="Basic and acidic residues" evidence="1">
    <location>
        <begin position="589"/>
        <end position="602"/>
    </location>
</feature>
<feature type="compositionally biased region" description="Acidic residues" evidence="1">
    <location>
        <begin position="870"/>
        <end position="880"/>
    </location>
</feature>
<feature type="region of interest" description="Disordered" evidence="1">
    <location>
        <begin position="25"/>
        <end position="72"/>
    </location>
</feature>
<feature type="compositionally biased region" description="Acidic residues" evidence="1">
    <location>
        <begin position="779"/>
        <end position="800"/>
    </location>
</feature>
<feature type="compositionally biased region" description="Basic and acidic residues" evidence="1">
    <location>
        <begin position="739"/>
        <end position="751"/>
    </location>
</feature>
<name>A0A8D9BUA3_9HEMI</name>
<feature type="region of interest" description="Disordered" evidence="1">
    <location>
        <begin position="739"/>
        <end position="759"/>
    </location>
</feature>
<feature type="region of interest" description="Disordered" evidence="1">
    <location>
        <begin position="589"/>
        <end position="695"/>
    </location>
</feature>
<feature type="compositionally biased region" description="Basic and acidic residues" evidence="1">
    <location>
        <begin position="676"/>
        <end position="695"/>
    </location>
</feature>
<feature type="compositionally biased region" description="Basic residues" evidence="1">
    <location>
        <begin position="518"/>
        <end position="534"/>
    </location>
</feature>
<feature type="region of interest" description="Disordered" evidence="1">
    <location>
        <begin position="516"/>
        <end position="551"/>
    </location>
</feature>